<evidence type="ECO:0000313" key="7">
    <source>
        <dbReference type="Proteomes" id="UP000188929"/>
    </source>
</evidence>
<dbReference type="CDD" id="cd06342">
    <property type="entry name" value="PBP1_ABC_LIVBP-like"/>
    <property type="match status" value="1"/>
</dbReference>
<reference evidence="7" key="1">
    <citation type="submission" date="2016-10" db="EMBL/GenBank/DDBJ databases">
        <title>Frankia sp. NRRL B-16386 Genome sequencing.</title>
        <authorList>
            <person name="Ghodhbane-Gtari F."/>
            <person name="Swanson E."/>
            <person name="Gueddou A."/>
            <person name="Hezbri K."/>
            <person name="Ktari K."/>
            <person name="Nouioui I."/>
            <person name="Morris K."/>
            <person name="Simpson S."/>
            <person name="Abebe-Akele F."/>
            <person name="Thomas K."/>
            <person name="Gtari M."/>
            <person name="Tisa L.S."/>
        </authorList>
    </citation>
    <scope>NUCLEOTIDE SEQUENCE [LARGE SCALE GENOMIC DNA]</scope>
    <source>
        <strain evidence="7">NRRL B-16386</strain>
    </source>
</reference>
<proteinExistence type="inferred from homology"/>
<evidence type="ECO:0000256" key="2">
    <source>
        <dbReference type="ARBA" id="ARBA00022729"/>
    </source>
</evidence>
<name>A0A1V2I5K6_9ACTN</name>
<comment type="caution">
    <text evidence="6">The sequence shown here is derived from an EMBL/GenBank/DDBJ whole genome shotgun (WGS) entry which is preliminary data.</text>
</comment>
<dbReference type="PROSITE" id="PS51257">
    <property type="entry name" value="PROKAR_LIPOPROTEIN"/>
    <property type="match status" value="1"/>
</dbReference>
<evidence type="ECO:0000256" key="3">
    <source>
        <dbReference type="SAM" id="MobiDB-lite"/>
    </source>
</evidence>
<gene>
    <name evidence="6" type="ORF">BL253_25710</name>
</gene>
<dbReference type="EMBL" id="MOMC01000053">
    <property type="protein sequence ID" value="ONH26141.1"/>
    <property type="molecule type" value="Genomic_DNA"/>
</dbReference>
<dbReference type="Proteomes" id="UP000188929">
    <property type="component" value="Unassembled WGS sequence"/>
</dbReference>
<sequence length="395" mass="40811">MVRRRLLGALALATAVSLTAAACGSDDGDSNGGSGDGKPSYTIGFQGPLSGDNQQLGINGEDGFKLAIDEANKKGDLPFTLKTVSSDDVGSPDQAPAAAAKLVGNDDVIAIVGPMFSGATKASEQAFAAANLLSVSPSATNPDLTNPSNGFTTFFRVIPTDDVQGKAAADYISKALKPAKVYSVDDASEYGTGLSKVIEAELKANGTALVHESVNPTKDYTSEATKLVAEKPDVIYYSGYYAEFALLTKALKDKGYAGKILSGDGSLDPQFVEQAGSAAAEGALISCPCLWAQADPNAAGFVSAYKALNKQDPGTYSAEAYDAANAIIETLKKLGPGADRAAVANAFKTTDYKGLTKQIKFTDKGEVNDQAVFIYTVKNGEIALVGPVSKLVPTS</sequence>
<organism evidence="6 7">
    <name type="scientific">Pseudofrankia asymbiotica</name>
    <dbReference type="NCBI Taxonomy" id="1834516"/>
    <lineage>
        <taxon>Bacteria</taxon>
        <taxon>Bacillati</taxon>
        <taxon>Actinomycetota</taxon>
        <taxon>Actinomycetes</taxon>
        <taxon>Frankiales</taxon>
        <taxon>Frankiaceae</taxon>
        <taxon>Pseudofrankia</taxon>
    </lineage>
</organism>
<evidence type="ECO:0000313" key="6">
    <source>
        <dbReference type="EMBL" id="ONH26141.1"/>
    </source>
</evidence>
<protein>
    <submittedName>
        <fullName evidence="6">Branched chain amino acid ABC transporter substrate-binding protein</fullName>
    </submittedName>
</protein>
<dbReference type="Pfam" id="PF13458">
    <property type="entry name" value="Peripla_BP_6"/>
    <property type="match status" value="1"/>
</dbReference>
<dbReference type="PANTHER" id="PTHR47151">
    <property type="entry name" value="LEU/ILE/VAL-BINDING ABC TRANSPORTER SUBUNIT"/>
    <property type="match status" value="1"/>
</dbReference>
<evidence type="ECO:0000256" key="1">
    <source>
        <dbReference type="ARBA" id="ARBA00010062"/>
    </source>
</evidence>
<evidence type="ECO:0000256" key="4">
    <source>
        <dbReference type="SAM" id="SignalP"/>
    </source>
</evidence>
<dbReference type="AlphaFoldDB" id="A0A1V2I5K6"/>
<comment type="similarity">
    <text evidence="1">Belongs to the leucine-binding protein family.</text>
</comment>
<feature type="region of interest" description="Disordered" evidence="3">
    <location>
        <begin position="24"/>
        <end position="44"/>
    </location>
</feature>
<dbReference type="InterPro" id="IPR028082">
    <property type="entry name" value="Peripla_BP_I"/>
</dbReference>
<dbReference type="PANTHER" id="PTHR47151:SF2">
    <property type="entry name" value="AMINO ACID BINDING PROTEIN"/>
    <property type="match status" value="1"/>
</dbReference>
<feature type="chain" id="PRO_5012505218" evidence="4">
    <location>
        <begin position="23"/>
        <end position="395"/>
    </location>
</feature>
<feature type="domain" description="Leucine-binding protein" evidence="5">
    <location>
        <begin position="41"/>
        <end position="380"/>
    </location>
</feature>
<keyword evidence="7" id="KW-1185">Reference proteome</keyword>
<accession>A0A1V2I5K6</accession>
<dbReference type="SUPFAM" id="SSF53822">
    <property type="entry name" value="Periplasmic binding protein-like I"/>
    <property type="match status" value="1"/>
</dbReference>
<dbReference type="STRING" id="1834516.BL253_25710"/>
<dbReference type="RefSeq" id="WP_076819951.1">
    <property type="nucleotide sequence ID" value="NZ_MOMC01000053.1"/>
</dbReference>
<dbReference type="InterPro" id="IPR028081">
    <property type="entry name" value="Leu-bd"/>
</dbReference>
<evidence type="ECO:0000259" key="5">
    <source>
        <dbReference type="Pfam" id="PF13458"/>
    </source>
</evidence>
<feature type="signal peptide" evidence="4">
    <location>
        <begin position="1"/>
        <end position="22"/>
    </location>
</feature>
<dbReference type="OrthoDB" id="9772589at2"/>
<dbReference type="Gene3D" id="3.40.50.2300">
    <property type="match status" value="2"/>
</dbReference>
<keyword evidence="2 4" id="KW-0732">Signal</keyword>